<reference evidence="1" key="1">
    <citation type="journal article" date="2021" name="Front. Microbiol.">
        <title>Comprehensive Comparative Genomics and Phenotyping of Methylobacterium Species.</title>
        <authorList>
            <person name="Alessa O."/>
            <person name="Ogura Y."/>
            <person name="Fujitani Y."/>
            <person name="Takami H."/>
            <person name="Hayashi T."/>
            <person name="Sahin N."/>
            <person name="Tani A."/>
        </authorList>
    </citation>
    <scope>NUCLEOTIDE SEQUENCE</scope>
    <source>
        <strain evidence="1">DSM 22415</strain>
    </source>
</reference>
<dbReference type="Proteomes" id="UP001055303">
    <property type="component" value="Unassembled WGS sequence"/>
</dbReference>
<dbReference type="EMBL" id="BPQI01000239">
    <property type="protein sequence ID" value="GJD59682.1"/>
    <property type="molecule type" value="Genomic_DNA"/>
</dbReference>
<comment type="caution">
    <text evidence="1">The sequence shown here is derived from an EMBL/GenBank/DDBJ whole genome shotgun (WGS) entry which is preliminary data.</text>
</comment>
<proteinExistence type="predicted"/>
<sequence length="142" mass="15159">MVALPVLEGHVEADALRTDGLVRTEEMDLVVARQGGDLVGADAGGWTLAQKAPRLIDEAVRLGDVGEDAPVGGRAVVGLQRADELGLEVPAPRIDESCQRLRPGRRDWFARKIVGQGEAKLVTASAALNELHAAHHTWSRST</sequence>
<evidence type="ECO:0000313" key="2">
    <source>
        <dbReference type="Proteomes" id="UP001055303"/>
    </source>
</evidence>
<gene>
    <name evidence="1" type="ORF">IFDJLNFL_5613</name>
</gene>
<keyword evidence="2" id="KW-1185">Reference proteome</keyword>
<evidence type="ECO:0000313" key="1">
    <source>
        <dbReference type="EMBL" id="GJD59682.1"/>
    </source>
</evidence>
<reference evidence="1" key="2">
    <citation type="submission" date="2021-08" db="EMBL/GenBank/DDBJ databases">
        <authorList>
            <person name="Tani A."/>
            <person name="Ola A."/>
            <person name="Ogura Y."/>
            <person name="Katsura K."/>
            <person name="Hayashi T."/>
        </authorList>
    </citation>
    <scope>NUCLEOTIDE SEQUENCE</scope>
    <source>
        <strain evidence="1">DSM 22415</strain>
    </source>
</reference>
<accession>A0ABQ4RPE6</accession>
<name>A0ABQ4RPE6_9HYPH</name>
<organism evidence="1 2">
    <name type="scientific">Methylobacterium dankookense</name>
    <dbReference type="NCBI Taxonomy" id="560405"/>
    <lineage>
        <taxon>Bacteria</taxon>
        <taxon>Pseudomonadati</taxon>
        <taxon>Pseudomonadota</taxon>
        <taxon>Alphaproteobacteria</taxon>
        <taxon>Hyphomicrobiales</taxon>
        <taxon>Methylobacteriaceae</taxon>
        <taxon>Methylobacterium</taxon>
    </lineage>
</organism>
<protein>
    <submittedName>
        <fullName evidence="1">Uncharacterized protein</fullName>
    </submittedName>
</protein>